<protein>
    <submittedName>
        <fullName evidence="1">Uncharacterized protein</fullName>
    </submittedName>
</protein>
<sequence>MLSISETGAWSAENDPVEENFHLRPAVQFMPKPYAASTSR</sequence>
<name>A0AA97CWW6_9ACTN</name>
<proteinExistence type="predicted"/>
<evidence type="ECO:0000313" key="1">
    <source>
        <dbReference type="EMBL" id="WOC12318.1"/>
    </source>
</evidence>
<dbReference type="AlphaFoldDB" id="A0AA97CWW6"/>
<gene>
    <name evidence="1" type="ORF">MP11Mi_14030</name>
</gene>
<reference evidence="1" key="1">
    <citation type="submission" date="2023-06" db="EMBL/GenBank/DDBJ databases">
        <title>Gordonia sp. nov. and Pseudochrobactrum sp. nov., two species isolated from the burying beetle Nicrophorus vespilloides.</title>
        <authorList>
            <person name="Poehlein A."/>
            <person name="Guzman J."/>
            <person name="Daniel R."/>
            <person name="Vilcinskas A."/>
        </authorList>
    </citation>
    <scope>NUCLEOTIDE SEQUENCE</scope>
    <source>
        <strain evidence="1">MP11Mi</strain>
    </source>
</reference>
<dbReference type="EMBL" id="CP128986">
    <property type="protein sequence ID" value="WOC12318.1"/>
    <property type="molecule type" value="Genomic_DNA"/>
</dbReference>
<organism evidence="1">
    <name type="scientific">Gordonia sp. MP11Mi</name>
    <dbReference type="NCBI Taxonomy" id="3022769"/>
    <lineage>
        <taxon>Bacteria</taxon>
        <taxon>Bacillati</taxon>
        <taxon>Actinomycetota</taxon>
        <taxon>Actinomycetes</taxon>
        <taxon>Mycobacteriales</taxon>
        <taxon>Gordoniaceae</taxon>
        <taxon>Gordonia</taxon>
    </lineage>
</organism>
<accession>A0AA97CWW6</accession>